<feature type="transmembrane region" description="Helical" evidence="1">
    <location>
        <begin position="69"/>
        <end position="88"/>
    </location>
</feature>
<keyword evidence="1" id="KW-0472">Membrane</keyword>
<dbReference type="PANTHER" id="PTHR45947:SF3">
    <property type="entry name" value="SULFOQUINOVOSYL TRANSFERASE SQD2"/>
    <property type="match status" value="1"/>
</dbReference>
<keyword evidence="1" id="KW-1133">Transmembrane helix</keyword>
<evidence type="ECO:0000259" key="2">
    <source>
        <dbReference type="Pfam" id="PF00534"/>
    </source>
</evidence>
<dbReference type="SUPFAM" id="SSF53756">
    <property type="entry name" value="UDP-Glycosyltransferase/glycogen phosphorylase"/>
    <property type="match status" value="1"/>
</dbReference>
<dbReference type="Pfam" id="PF00534">
    <property type="entry name" value="Glycos_transf_1"/>
    <property type="match status" value="1"/>
</dbReference>
<dbReference type="PANTHER" id="PTHR45947">
    <property type="entry name" value="SULFOQUINOVOSYL TRANSFERASE SQD2"/>
    <property type="match status" value="1"/>
</dbReference>
<feature type="domain" description="Glycosyltransferase subfamily 4-like N-terminal" evidence="3">
    <location>
        <begin position="19"/>
        <end position="185"/>
    </location>
</feature>
<dbReference type="Gene3D" id="3.40.50.2000">
    <property type="entry name" value="Glycogen Phosphorylase B"/>
    <property type="match status" value="2"/>
</dbReference>
<gene>
    <name evidence="4" type="ORF">A3A33_05070</name>
</gene>
<evidence type="ECO:0000256" key="1">
    <source>
        <dbReference type="SAM" id="Phobius"/>
    </source>
</evidence>
<proteinExistence type="predicted"/>
<dbReference type="InterPro" id="IPR050194">
    <property type="entry name" value="Glycosyltransferase_grp1"/>
</dbReference>
<evidence type="ECO:0000259" key="3">
    <source>
        <dbReference type="Pfam" id="PF13439"/>
    </source>
</evidence>
<evidence type="ECO:0000313" key="4">
    <source>
        <dbReference type="EMBL" id="OGN28361.1"/>
    </source>
</evidence>
<dbReference type="Pfam" id="PF13439">
    <property type="entry name" value="Glyco_transf_4"/>
    <property type="match status" value="1"/>
</dbReference>
<dbReference type="CDD" id="cd03801">
    <property type="entry name" value="GT4_PimA-like"/>
    <property type="match status" value="1"/>
</dbReference>
<comment type="caution">
    <text evidence="4">The sequence shown here is derived from an EMBL/GenBank/DDBJ whole genome shotgun (WGS) entry which is preliminary data.</text>
</comment>
<feature type="domain" description="Glycosyl transferase family 1" evidence="2">
    <location>
        <begin position="198"/>
        <end position="362"/>
    </location>
</feature>
<accession>A0A1F8GSU3</accession>
<protein>
    <recommendedName>
        <fullName evidence="6">Glycosyl transferase family 1 domain-containing protein</fullName>
    </recommendedName>
</protein>
<evidence type="ECO:0000313" key="5">
    <source>
        <dbReference type="Proteomes" id="UP000179047"/>
    </source>
</evidence>
<keyword evidence="1" id="KW-0812">Transmembrane</keyword>
<dbReference type="STRING" id="1802701.A3A33_05070"/>
<organism evidence="4 5">
    <name type="scientific">Candidatus Yanofskybacteria bacterium RIFCSPLOWO2_01_FULL_49_25</name>
    <dbReference type="NCBI Taxonomy" id="1802701"/>
    <lineage>
        <taxon>Bacteria</taxon>
        <taxon>Candidatus Yanofskyibacteriota</taxon>
    </lineage>
</organism>
<dbReference type="GO" id="GO:0016758">
    <property type="term" value="F:hexosyltransferase activity"/>
    <property type="evidence" value="ECO:0007669"/>
    <property type="project" value="TreeGrafter"/>
</dbReference>
<reference evidence="4 5" key="1">
    <citation type="journal article" date="2016" name="Nat. Commun.">
        <title>Thousands of microbial genomes shed light on interconnected biogeochemical processes in an aquifer system.</title>
        <authorList>
            <person name="Anantharaman K."/>
            <person name="Brown C.T."/>
            <person name="Hug L.A."/>
            <person name="Sharon I."/>
            <person name="Castelle C.J."/>
            <person name="Probst A.J."/>
            <person name="Thomas B.C."/>
            <person name="Singh A."/>
            <person name="Wilkins M.J."/>
            <person name="Karaoz U."/>
            <person name="Brodie E.L."/>
            <person name="Williams K.H."/>
            <person name="Hubbard S.S."/>
            <person name="Banfield J.F."/>
        </authorList>
    </citation>
    <scope>NUCLEOTIDE SEQUENCE [LARGE SCALE GENOMIC DNA]</scope>
</reference>
<dbReference type="InterPro" id="IPR001296">
    <property type="entry name" value="Glyco_trans_1"/>
</dbReference>
<dbReference type="Proteomes" id="UP000179047">
    <property type="component" value="Unassembled WGS sequence"/>
</dbReference>
<name>A0A1F8GSU3_9BACT</name>
<sequence>MSDNAKKILIFSTSYIPRIGGAELAIKHITDRLPNYEFHLITSRYDSSLPAEEIIGNVRVFRVGGRWSLAYFFLPKLFFPLVAFRWALKFDKQFGPYDLTFSLQASQAGGAAWLFKLFRPKIPLLLNLQEGQDLGRQSILKRFFRRRIIRSADHVTAISAYLKTIALQQGASEKAISIIPNSADDAFFKVTKSTPGSEALKQKLGIIAGDRVIISISRLVSKNGLDILLRALPSAKIPSLKVLLVGSGGQEQELRALVRDLGIQRHVLFAGSVPNEQLPAYLAIADVFIRPSRSEGLGISFLEAMAAGVPVIGTPVGGIPDFLKDGETGLLCQSNDPTSLARAIDRLFGDERLRTSIVERARALMEKDYRWKSIAQNYDRIFQELL</sequence>
<dbReference type="EMBL" id="MGKP01000018">
    <property type="protein sequence ID" value="OGN28361.1"/>
    <property type="molecule type" value="Genomic_DNA"/>
</dbReference>
<dbReference type="InterPro" id="IPR028098">
    <property type="entry name" value="Glyco_trans_4-like_N"/>
</dbReference>
<dbReference type="AlphaFoldDB" id="A0A1F8GSU3"/>
<evidence type="ECO:0008006" key="6">
    <source>
        <dbReference type="Google" id="ProtNLM"/>
    </source>
</evidence>